<protein>
    <recommendedName>
        <fullName evidence="2">NAD-dependent epimerase/dehydratase domain-containing protein</fullName>
    </recommendedName>
</protein>
<dbReference type="Proteomes" id="UP000192611">
    <property type="component" value="Unassembled WGS sequence"/>
</dbReference>
<feature type="domain" description="NAD-dependent epimerase/dehydratase" evidence="2">
    <location>
        <begin position="3"/>
        <end position="240"/>
    </location>
</feature>
<accession>A0A1W9S3L4</accession>
<dbReference type="EMBL" id="NATQ01000003">
    <property type="protein sequence ID" value="OQX91306.1"/>
    <property type="molecule type" value="Genomic_DNA"/>
</dbReference>
<dbReference type="Gene3D" id="3.90.25.10">
    <property type="entry name" value="UDP-galactose 4-epimerase, domain 1"/>
    <property type="match status" value="1"/>
</dbReference>
<evidence type="ECO:0000313" key="3">
    <source>
        <dbReference type="EMBL" id="OQX91306.1"/>
    </source>
</evidence>
<dbReference type="SUPFAM" id="SSF51735">
    <property type="entry name" value="NAD(P)-binding Rossmann-fold domains"/>
    <property type="match status" value="1"/>
</dbReference>
<dbReference type="PANTHER" id="PTHR43000">
    <property type="entry name" value="DTDP-D-GLUCOSE 4,6-DEHYDRATASE-RELATED"/>
    <property type="match status" value="1"/>
</dbReference>
<evidence type="ECO:0000313" key="4">
    <source>
        <dbReference type="Proteomes" id="UP000192611"/>
    </source>
</evidence>
<proteinExistence type="inferred from homology"/>
<dbReference type="InterPro" id="IPR036291">
    <property type="entry name" value="NAD(P)-bd_dom_sf"/>
</dbReference>
<evidence type="ECO:0000259" key="2">
    <source>
        <dbReference type="Pfam" id="PF01370"/>
    </source>
</evidence>
<comment type="similarity">
    <text evidence="1">Belongs to the NAD(P)-dependent epimerase/dehydratase family.</text>
</comment>
<sequence>MKILITGSAGFIGSHLAEALVTSGHEIIGIDSFLPNYAREVKEANISGLLDNDRFTFMERTLIDPSWLGEIDFDIVVHLAALPGVRQSWGTSFSDYVENNVLATQRLLEVLKNRTGVRLVHVSSSSVYGDRDESPLTEDLPPEPISPYAITKESAERLVKLYSKQYGLSSVILRLFTVYGPRQRPDMAIYRFIKAVSKGGEVEIYGSGSMHRDFTFVVDVVGGILSAVERDIRDEIINIGSGRAESVERVVYMIGEMLGKEVKVRRVGMMPGDVKGTLASIDKARGNSGDL</sequence>
<evidence type="ECO:0000256" key="1">
    <source>
        <dbReference type="ARBA" id="ARBA00007637"/>
    </source>
</evidence>
<name>A0A1W9S3L4_9BACT</name>
<dbReference type="AlphaFoldDB" id="A0A1W9S3L4"/>
<dbReference type="InterPro" id="IPR001509">
    <property type="entry name" value="Epimerase_deHydtase"/>
</dbReference>
<dbReference type="Pfam" id="PF01370">
    <property type="entry name" value="Epimerase"/>
    <property type="match status" value="1"/>
</dbReference>
<reference evidence="4" key="1">
    <citation type="submission" date="2017-03" db="EMBL/GenBank/DDBJ databases">
        <title>Novel pathways for hydrocarbon cycling and metabolic interdependencies in hydrothermal sediment communities.</title>
        <authorList>
            <person name="Dombrowski N."/>
            <person name="Seitz K."/>
            <person name="Teske A."/>
            <person name="Baker B."/>
        </authorList>
    </citation>
    <scope>NUCLEOTIDE SEQUENCE [LARGE SCALE GENOMIC DNA]</scope>
</reference>
<organism evidence="3 4">
    <name type="scientific">Candidatus Coatesbacteria bacterium 4484_99</name>
    <dbReference type="NCBI Taxonomy" id="1970774"/>
    <lineage>
        <taxon>Bacteria</taxon>
        <taxon>Candidatus Coatesiibacteriota</taxon>
    </lineage>
</organism>
<comment type="caution">
    <text evidence="3">The sequence shown here is derived from an EMBL/GenBank/DDBJ whole genome shotgun (WGS) entry which is preliminary data.</text>
</comment>
<dbReference type="Gene3D" id="3.40.50.720">
    <property type="entry name" value="NAD(P)-binding Rossmann-like Domain"/>
    <property type="match status" value="1"/>
</dbReference>
<dbReference type="PRINTS" id="PR01713">
    <property type="entry name" value="NUCEPIMERASE"/>
</dbReference>
<gene>
    <name evidence="3" type="ORF">B6D57_00275</name>
</gene>